<dbReference type="EMBL" id="QWLB01000021">
    <property type="protein sequence ID" value="RIH92337.1"/>
    <property type="molecule type" value="Genomic_DNA"/>
</dbReference>
<feature type="transmembrane region" description="Helical" evidence="4">
    <location>
        <begin position="235"/>
        <end position="254"/>
    </location>
</feature>
<feature type="transmembrane region" description="Helical" evidence="4">
    <location>
        <begin position="351"/>
        <end position="368"/>
    </location>
</feature>
<proteinExistence type="predicted"/>
<dbReference type="GO" id="GO:0008233">
    <property type="term" value="F:peptidase activity"/>
    <property type="evidence" value="ECO:0007669"/>
    <property type="project" value="UniProtKB-KW"/>
</dbReference>
<dbReference type="InterPro" id="IPR019734">
    <property type="entry name" value="TPR_rpt"/>
</dbReference>
<dbReference type="Proteomes" id="UP000266178">
    <property type="component" value="Unassembled WGS sequence"/>
</dbReference>
<keyword evidence="6" id="KW-1185">Reference proteome</keyword>
<keyword evidence="2 3" id="KW-0802">TPR repeat</keyword>
<dbReference type="PANTHER" id="PTHR45586">
    <property type="entry name" value="TPR REPEAT-CONTAINING PROTEIN PA4667"/>
    <property type="match status" value="1"/>
</dbReference>
<dbReference type="EC" id="3.4.-.-" evidence="5"/>
<evidence type="ECO:0000256" key="2">
    <source>
        <dbReference type="ARBA" id="ARBA00022803"/>
    </source>
</evidence>
<feature type="transmembrane region" description="Helical" evidence="4">
    <location>
        <begin position="275"/>
        <end position="300"/>
    </location>
</feature>
<evidence type="ECO:0000313" key="5">
    <source>
        <dbReference type="EMBL" id="RIH92337.1"/>
    </source>
</evidence>
<protein>
    <submittedName>
        <fullName evidence="5">Beta-barrel assembly-enhancing protease</fullName>
        <ecNumber evidence="5">3.4.-.-</ecNumber>
    </submittedName>
</protein>
<dbReference type="SMART" id="SM00028">
    <property type="entry name" value="TPR"/>
    <property type="match status" value="3"/>
</dbReference>
<dbReference type="PROSITE" id="PS50005">
    <property type="entry name" value="TPR"/>
    <property type="match status" value="1"/>
</dbReference>
<feature type="transmembrane region" description="Helical" evidence="4">
    <location>
        <begin position="312"/>
        <end position="330"/>
    </location>
</feature>
<dbReference type="PANTHER" id="PTHR45586:SF1">
    <property type="entry name" value="LIPOPOLYSACCHARIDE ASSEMBLY PROTEIN B"/>
    <property type="match status" value="1"/>
</dbReference>
<feature type="transmembrane region" description="Helical" evidence="4">
    <location>
        <begin position="414"/>
        <end position="440"/>
    </location>
</feature>
<evidence type="ECO:0000256" key="3">
    <source>
        <dbReference type="PROSITE-ProRule" id="PRU00339"/>
    </source>
</evidence>
<dbReference type="Pfam" id="PF14559">
    <property type="entry name" value="TPR_19"/>
    <property type="match status" value="1"/>
</dbReference>
<keyword evidence="4" id="KW-1133">Transmembrane helix</keyword>
<dbReference type="SUPFAM" id="SSF48452">
    <property type="entry name" value="TPR-like"/>
    <property type="match status" value="1"/>
</dbReference>
<name>A0A399F6F9_9DEIN</name>
<sequence length="473" mass="51634">MGADGYYAQCRALYEQRVLDSAQATCELALTADPNHLPSQKLLARIWLERGQVAQAQPYLDRIVQAAPEDPEVRYLEAKADLLQGRPAEALKILPPILSTEVILAQAEAYEALGRYEEALETYRKAPSSVEARLGAARLAEKLGRPAEALSWLGDSPAEQLAEARLMWLSGQTEAAAKTLEAVLPKLGPLEPDYTKTLGLLAVIYYGQGQAEKGALVLRQLSSRVSLPSALLAKIWPWLVVLLVFLALVLFGESRIEPMRTVEMSAERQFGPGSLYLWLIASLLLSGILVTLLGHTLYANILAAFTPVQADVIRPVFYLLYGALALLIAWRSVGPKGLAASLGPRSTWVEGSWAGLVLLVLLVLYGYIAKPLGLSTLDALYPVFFGLALLEVVIRGLGYSFLRERYRELASFMVPLLFALAIPGPTLYFLLVSIFLGWLFRRTRGALAGAVAWVVAGIILALVGNLPLMRTLL</sequence>
<feature type="repeat" description="TPR" evidence="3">
    <location>
        <begin position="100"/>
        <end position="133"/>
    </location>
</feature>
<dbReference type="InterPro" id="IPR011990">
    <property type="entry name" value="TPR-like_helical_dom_sf"/>
</dbReference>
<keyword evidence="5" id="KW-0645">Protease</keyword>
<dbReference type="Pfam" id="PF13432">
    <property type="entry name" value="TPR_16"/>
    <property type="match status" value="1"/>
</dbReference>
<evidence type="ECO:0000256" key="4">
    <source>
        <dbReference type="SAM" id="Phobius"/>
    </source>
</evidence>
<keyword evidence="4" id="KW-0812">Transmembrane</keyword>
<gene>
    <name evidence="5" type="primary">bepA_2</name>
    <name evidence="5" type="ORF">Mgrana_01768</name>
</gene>
<reference evidence="5 6" key="1">
    <citation type="submission" date="2018-08" db="EMBL/GenBank/DDBJ databases">
        <title>Meiothermus granaticius genome AF-68 sequencing project.</title>
        <authorList>
            <person name="Da Costa M.S."/>
            <person name="Albuquerque L."/>
            <person name="Raposo P."/>
            <person name="Froufe H.J.C."/>
            <person name="Barroso C.S."/>
            <person name="Egas C."/>
        </authorList>
    </citation>
    <scope>NUCLEOTIDE SEQUENCE [LARGE SCALE GENOMIC DNA]</scope>
    <source>
        <strain evidence="5 6">AF-68</strain>
    </source>
</reference>
<evidence type="ECO:0000256" key="1">
    <source>
        <dbReference type="ARBA" id="ARBA00022737"/>
    </source>
</evidence>
<feature type="transmembrane region" description="Helical" evidence="4">
    <location>
        <begin position="380"/>
        <end position="402"/>
    </location>
</feature>
<organism evidence="5 6">
    <name type="scientific">Meiothermus granaticius NBRC 107808</name>
    <dbReference type="NCBI Taxonomy" id="1227551"/>
    <lineage>
        <taxon>Bacteria</taxon>
        <taxon>Thermotogati</taxon>
        <taxon>Deinococcota</taxon>
        <taxon>Deinococci</taxon>
        <taxon>Thermales</taxon>
        <taxon>Thermaceae</taxon>
        <taxon>Meiothermus</taxon>
    </lineage>
</organism>
<comment type="caution">
    <text evidence="5">The sequence shown here is derived from an EMBL/GenBank/DDBJ whole genome shotgun (WGS) entry which is preliminary data.</text>
</comment>
<keyword evidence="1" id="KW-0677">Repeat</keyword>
<evidence type="ECO:0000313" key="6">
    <source>
        <dbReference type="Proteomes" id="UP000266178"/>
    </source>
</evidence>
<keyword evidence="4" id="KW-0472">Membrane</keyword>
<feature type="transmembrane region" description="Helical" evidence="4">
    <location>
        <begin position="446"/>
        <end position="468"/>
    </location>
</feature>
<keyword evidence="5" id="KW-0378">Hydrolase</keyword>
<dbReference type="Gene3D" id="1.25.40.10">
    <property type="entry name" value="Tetratricopeptide repeat domain"/>
    <property type="match status" value="2"/>
</dbReference>
<dbReference type="AlphaFoldDB" id="A0A399F6F9"/>
<accession>A0A399F6F9</accession>
<dbReference type="GO" id="GO:0006508">
    <property type="term" value="P:proteolysis"/>
    <property type="evidence" value="ECO:0007669"/>
    <property type="project" value="UniProtKB-KW"/>
</dbReference>
<dbReference type="InterPro" id="IPR051012">
    <property type="entry name" value="CellSynth/LPSAsmb/PSIAsmb"/>
</dbReference>